<comment type="caution">
    <text evidence="1">The sequence shown here is derived from an EMBL/GenBank/DDBJ whole genome shotgun (WGS) entry which is preliminary data.</text>
</comment>
<keyword evidence="2" id="KW-1185">Reference proteome</keyword>
<dbReference type="Proteomes" id="UP000287352">
    <property type="component" value="Unassembled WGS sequence"/>
</dbReference>
<evidence type="ECO:0000313" key="2">
    <source>
        <dbReference type="Proteomes" id="UP000287352"/>
    </source>
</evidence>
<dbReference type="EMBL" id="BIFR01000001">
    <property type="protein sequence ID" value="GCE12122.1"/>
    <property type="molecule type" value="Genomic_DNA"/>
</dbReference>
<reference evidence="2" key="1">
    <citation type="submission" date="2018-12" db="EMBL/GenBank/DDBJ databases">
        <title>Tengunoibacter tsumagoiensis gen. nov., sp. nov., Dictyobacter kobayashii sp. nov., D. alpinus sp. nov., and D. joshuensis sp. nov. and description of Dictyobacteraceae fam. nov. within the order Ktedonobacterales isolated from Tengu-no-mugimeshi.</title>
        <authorList>
            <person name="Wang C.M."/>
            <person name="Zheng Y."/>
            <person name="Sakai Y."/>
            <person name="Toyoda A."/>
            <person name="Minakuchi Y."/>
            <person name="Abe K."/>
            <person name="Yokota A."/>
            <person name="Yabe S."/>
        </authorList>
    </citation>
    <scope>NUCLEOTIDE SEQUENCE [LARGE SCALE GENOMIC DNA]</scope>
    <source>
        <strain evidence="2">Uno3</strain>
    </source>
</reference>
<name>A0A401ZZ74_9CHLR</name>
<dbReference type="AlphaFoldDB" id="A0A401ZZ74"/>
<dbReference type="RefSeq" id="WP_126579777.1">
    <property type="nucleotide sequence ID" value="NZ_BIFR01000001.1"/>
</dbReference>
<proteinExistence type="predicted"/>
<sequence length="96" mass="11502">MEFHLPTLVLEVFLEWARCNQKDHDYVQQNLSFLDECQNKKDRVSLEVARDAALRLSLLARDHGFPFTADSFDAYYQECSRQLLPYWRQNWEMSNV</sequence>
<accession>A0A401ZZ74</accession>
<organism evidence="1 2">
    <name type="scientific">Tengunoibacter tsumagoiensis</name>
    <dbReference type="NCBI Taxonomy" id="2014871"/>
    <lineage>
        <taxon>Bacteria</taxon>
        <taxon>Bacillati</taxon>
        <taxon>Chloroflexota</taxon>
        <taxon>Ktedonobacteria</taxon>
        <taxon>Ktedonobacterales</taxon>
        <taxon>Dictyobacteraceae</taxon>
        <taxon>Tengunoibacter</taxon>
    </lineage>
</organism>
<evidence type="ECO:0000313" key="1">
    <source>
        <dbReference type="EMBL" id="GCE12122.1"/>
    </source>
</evidence>
<gene>
    <name evidence="1" type="ORF">KTT_19810</name>
</gene>
<protein>
    <submittedName>
        <fullName evidence="1">Uncharacterized protein</fullName>
    </submittedName>
</protein>